<evidence type="ECO:0000313" key="1">
    <source>
        <dbReference type="EMBL" id="CAA9417925.1"/>
    </source>
</evidence>
<name>A0A6J4PRK5_9ACTN</name>
<proteinExistence type="predicted"/>
<accession>A0A6J4PRK5</accession>
<gene>
    <name evidence="1" type="ORF">AVDCRST_MAG01-01-2050</name>
</gene>
<dbReference type="EMBL" id="CADCUW010000293">
    <property type="protein sequence ID" value="CAA9417925.1"/>
    <property type="molecule type" value="Genomic_DNA"/>
</dbReference>
<organism evidence="1">
    <name type="scientific">uncultured Rubrobacteraceae bacterium</name>
    <dbReference type="NCBI Taxonomy" id="349277"/>
    <lineage>
        <taxon>Bacteria</taxon>
        <taxon>Bacillati</taxon>
        <taxon>Actinomycetota</taxon>
        <taxon>Rubrobacteria</taxon>
        <taxon>Rubrobacterales</taxon>
        <taxon>Rubrobacteraceae</taxon>
        <taxon>environmental samples</taxon>
    </lineage>
</organism>
<dbReference type="AlphaFoldDB" id="A0A6J4PRK5"/>
<reference evidence="1" key="1">
    <citation type="submission" date="2020-02" db="EMBL/GenBank/DDBJ databases">
        <authorList>
            <person name="Meier V. D."/>
        </authorList>
    </citation>
    <scope>NUCLEOTIDE SEQUENCE</scope>
    <source>
        <strain evidence="1">AVDCRST_MAG01</strain>
    </source>
</reference>
<protein>
    <submittedName>
        <fullName evidence="1">Uncharacterized protein</fullName>
    </submittedName>
</protein>
<sequence>MPAQRGPEPVQDPGLEIYQRAYDVERQRVEVAEPYLITSGIVARWS</sequence>